<keyword evidence="1" id="KW-1133">Transmembrane helix</keyword>
<accession>A0ABT2QMM2</accession>
<comment type="caution">
    <text evidence="2">The sequence shown here is derived from an EMBL/GenBank/DDBJ whole genome shotgun (WGS) entry which is preliminary data.</text>
</comment>
<evidence type="ECO:0008006" key="4">
    <source>
        <dbReference type="Google" id="ProtNLM"/>
    </source>
</evidence>
<feature type="transmembrane region" description="Helical" evidence="1">
    <location>
        <begin position="67"/>
        <end position="84"/>
    </location>
</feature>
<reference evidence="2 3" key="1">
    <citation type="journal article" date="2023" name="Int. J. Syst. Evol. Microbiol.">
        <title>Streptococcus sciuri sp. nov., Staphylococcus marylandisciuri sp. nov. and Staphylococcus americanisciuri sp. nov., isolated from faeces of eastern grey squirrel (Sciurus carolinensis).</title>
        <authorList>
            <person name="Volokhov D.V."/>
            <person name="Zagorodnyaya T.A."/>
            <person name="Furtak V.A."/>
            <person name="Nattanmai G."/>
            <person name="Randall L."/>
            <person name="Jose S."/>
            <person name="Gao Y."/>
            <person name="Eisenberg T."/>
            <person name="Delmonte P."/>
            <person name="Blom J."/>
            <person name="Mitchell K.K."/>
        </authorList>
    </citation>
    <scope>NUCLEOTIDE SEQUENCE [LARGE SCALE GENOMIC DNA]</scope>
    <source>
        <strain evidence="2 3">SQ8-PEA</strain>
    </source>
</reference>
<evidence type="ECO:0000313" key="2">
    <source>
        <dbReference type="EMBL" id="MCU5745223.1"/>
    </source>
</evidence>
<evidence type="ECO:0000256" key="1">
    <source>
        <dbReference type="SAM" id="Phobius"/>
    </source>
</evidence>
<feature type="transmembrane region" description="Helical" evidence="1">
    <location>
        <begin position="90"/>
        <end position="109"/>
    </location>
</feature>
<keyword evidence="1" id="KW-0812">Transmembrane</keyword>
<name>A0ABT2QMM2_9STAP</name>
<feature type="transmembrane region" description="Helical" evidence="1">
    <location>
        <begin position="7"/>
        <end position="26"/>
    </location>
</feature>
<proteinExistence type="predicted"/>
<protein>
    <recommendedName>
        <fullName evidence="4">Permease</fullName>
    </recommendedName>
</protein>
<dbReference type="EMBL" id="JAOPKZ010000001">
    <property type="protein sequence ID" value="MCU5745223.1"/>
    <property type="molecule type" value="Genomic_DNA"/>
</dbReference>
<keyword evidence="1" id="KW-0472">Membrane</keyword>
<gene>
    <name evidence="2" type="ORF">N9R04_00620</name>
</gene>
<keyword evidence="3" id="KW-1185">Reference proteome</keyword>
<organism evidence="2 3">
    <name type="scientific">Staphylococcus marylandisciuri</name>
    <dbReference type="NCBI Taxonomy" id="2981529"/>
    <lineage>
        <taxon>Bacteria</taxon>
        <taxon>Bacillati</taxon>
        <taxon>Bacillota</taxon>
        <taxon>Bacilli</taxon>
        <taxon>Bacillales</taxon>
        <taxon>Staphylococcaceae</taxon>
        <taxon>Staphylococcus</taxon>
    </lineage>
</organism>
<evidence type="ECO:0000313" key="3">
    <source>
        <dbReference type="Proteomes" id="UP001209553"/>
    </source>
</evidence>
<sequence length="119" mass="12840">MSKNLMARSIVIACAFGIIFLLINLFNKHESSIGMVIGKSILAALVFGLLYYTLFALMNTPERKIKFGVTIPICMLLAIIIGAVLGALKIGIIVGLIVGVLAAYIWEFISSHQSNGGKR</sequence>
<dbReference type="Proteomes" id="UP001209553">
    <property type="component" value="Unassembled WGS sequence"/>
</dbReference>
<feature type="transmembrane region" description="Helical" evidence="1">
    <location>
        <begin position="32"/>
        <end position="55"/>
    </location>
</feature>
<dbReference type="RefSeq" id="WP_262853594.1">
    <property type="nucleotide sequence ID" value="NZ_JAOPKZ010000001.1"/>
</dbReference>